<name>G8UNC7_TANFA</name>
<reference evidence="2" key="1">
    <citation type="submission" date="2011-12" db="EMBL/GenBank/DDBJ databases">
        <title>Complete sequence of Tannerella forsythia ATCC 43037.</title>
        <authorList>
            <person name="Dewhirst F."/>
            <person name="Tanner A."/>
            <person name="Izard J."/>
            <person name="Brinkac L."/>
            <person name="Durkin A.S."/>
            <person name="Hostetler J."/>
            <person name="Shetty J."/>
            <person name="Torralba M."/>
            <person name="Gill S."/>
            <person name="Nelson K."/>
        </authorList>
    </citation>
    <scope>NUCLEOTIDE SEQUENCE [LARGE SCALE GENOMIC DNA]</scope>
    <source>
        <strain evidence="2">ATCC 43037 / JCM 10827 / CCUG 33226 / KCTC 5666 / FDC 338</strain>
    </source>
</reference>
<evidence type="ECO:0000313" key="1">
    <source>
        <dbReference type="EMBL" id="AEW21177.1"/>
    </source>
</evidence>
<dbReference type="PATRIC" id="fig|203275.8.peg.2444"/>
<dbReference type="KEGG" id="tfo:BFO_2850"/>
<evidence type="ECO:0000313" key="2">
    <source>
        <dbReference type="Proteomes" id="UP000005436"/>
    </source>
</evidence>
<protein>
    <submittedName>
        <fullName evidence="1">Uncharacterized protein</fullName>
    </submittedName>
</protein>
<dbReference type="AlphaFoldDB" id="G8UNC7"/>
<dbReference type="EMBL" id="CP003191">
    <property type="protein sequence ID" value="AEW21177.1"/>
    <property type="molecule type" value="Genomic_DNA"/>
</dbReference>
<sequence>MYCFLGFRQANALFAQEKEKPQAKSFLIRFACGPYRP</sequence>
<keyword evidence="2" id="KW-1185">Reference proteome</keyword>
<accession>G8UNC7</accession>
<gene>
    <name evidence="1" type="ordered locus">BFO_2850</name>
</gene>
<organism evidence="1 2">
    <name type="scientific">Tannerella forsythia (strain ATCC 43037 / JCM 10827 / CCUG 21028 A / KCTC 5666 / FDC 338)</name>
    <name type="common">Bacteroides forsythus</name>
    <dbReference type="NCBI Taxonomy" id="203275"/>
    <lineage>
        <taxon>Bacteria</taxon>
        <taxon>Pseudomonadati</taxon>
        <taxon>Bacteroidota</taxon>
        <taxon>Bacteroidia</taxon>
        <taxon>Bacteroidales</taxon>
        <taxon>Tannerellaceae</taxon>
        <taxon>Tannerella</taxon>
    </lineage>
</organism>
<dbReference type="HOGENOM" id="CLU_3349695_0_0_10"/>
<dbReference type="Proteomes" id="UP000005436">
    <property type="component" value="Chromosome"/>
</dbReference>
<proteinExistence type="predicted"/>